<keyword evidence="5" id="KW-1185">Reference proteome</keyword>
<evidence type="ECO:0000256" key="1">
    <source>
        <dbReference type="ARBA" id="ARBA00093464"/>
    </source>
</evidence>
<comment type="caution">
    <text evidence="4">The sequence shown here is derived from an EMBL/GenBank/DDBJ whole genome shotgun (WGS) entry which is preliminary data.</text>
</comment>
<name>A0ABV7C7K0_9VIBR</name>
<comment type="similarity">
    <text evidence="1">Belongs to the MaoP family.</text>
</comment>
<reference evidence="5" key="1">
    <citation type="journal article" date="2019" name="Int. J. Syst. Evol. Microbiol.">
        <title>The Global Catalogue of Microorganisms (GCM) 10K type strain sequencing project: providing services to taxonomists for standard genome sequencing and annotation.</title>
        <authorList>
            <consortium name="The Broad Institute Genomics Platform"/>
            <consortium name="The Broad Institute Genome Sequencing Center for Infectious Disease"/>
            <person name="Wu L."/>
            <person name="Ma J."/>
        </authorList>
    </citation>
    <scope>NUCLEOTIDE SEQUENCE [LARGE SCALE GENOMIC DNA]</scope>
    <source>
        <strain evidence="5">KCTC 62784</strain>
    </source>
</reference>
<dbReference type="InterPro" id="IPR007335">
    <property type="entry name" value="DUF413"/>
</dbReference>
<proteinExistence type="inferred from homology"/>
<dbReference type="Proteomes" id="UP001595384">
    <property type="component" value="Unassembled WGS sequence"/>
</dbReference>
<feature type="region of interest" description="Disordered" evidence="3">
    <location>
        <begin position="92"/>
        <end position="126"/>
    </location>
</feature>
<dbReference type="RefSeq" id="WP_123014751.1">
    <property type="nucleotide sequence ID" value="NZ_AP024912.1"/>
</dbReference>
<evidence type="ECO:0000256" key="3">
    <source>
        <dbReference type="SAM" id="MobiDB-lite"/>
    </source>
</evidence>
<evidence type="ECO:0000313" key="5">
    <source>
        <dbReference type="Proteomes" id="UP001595384"/>
    </source>
</evidence>
<sequence length="126" mass="14525">MLDTTFRQGKKRFYDNKKFSRGFAKSGDFTLTEENLLTIYGETMLGLEQGTLTAENPEETQFLNVLQQPELAQTKLEKVWLKYTRLARGRKRFHTLHGHNKPDDDVSDYVDTDADNDSMVSDQEAS</sequence>
<accession>A0ABV7C7K0</accession>
<evidence type="ECO:0000313" key="4">
    <source>
        <dbReference type="EMBL" id="MFC3023608.1"/>
    </source>
</evidence>
<dbReference type="EMBL" id="JBHRSE010000046">
    <property type="protein sequence ID" value="MFC3023608.1"/>
    <property type="molecule type" value="Genomic_DNA"/>
</dbReference>
<feature type="compositionally biased region" description="Acidic residues" evidence="3">
    <location>
        <begin position="105"/>
        <end position="116"/>
    </location>
</feature>
<dbReference type="NCBIfam" id="NF008252">
    <property type="entry name" value="PRK11027.1-2"/>
    <property type="match status" value="1"/>
</dbReference>
<evidence type="ECO:0000256" key="2">
    <source>
        <dbReference type="ARBA" id="ARBA00093628"/>
    </source>
</evidence>
<protein>
    <recommendedName>
        <fullName evidence="2">Macrodomain Ori protein</fullName>
    </recommendedName>
</protein>
<dbReference type="Pfam" id="PF04219">
    <property type="entry name" value="DUF413"/>
    <property type="match status" value="1"/>
</dbReference>
<gene>
    <name evidence="4" type="ORF">ACFODT_07200</name>
</gene>
<organism evidence="4 5">
    <name type="scientific">Vibrio zhugei</name>
    <dbReference type="NCBI Taxonomy" id="2479546"/>
    <lineage>
        <taxon>Bacteria</taxon>
        <taxon>Pseudomonadati</taxon>
        <taxon>Pseudomonadota</taxon>
        <taxon>Gammaproteobacteria</taxon>
        <taxon>Vibrionales</taxon>
        <taxon>Vibrionaceae</taxon>
        <taxon>Vibrio</taxon>
    </lineage>
</organism>